<dbReference type="GeneID" id="105892108"/>
<dbReference type="Proteomes" id="UP000515152">
    <property type="component" value="Chromosome 8"/>
</dbReference>
<dbReference type="OrthoDB" id="9947298at2759"/>
<dbReference type="AlphaFoldDB" id="A0A6P3VKS6"/>
<evidence type="ECO:0000256" key="1">
    <source>
        <dbReference type="SAM" id="SignalP"/>
    </source>
</evidence>
<dbReference type="GO" id="GO:0006887">
    <property type="term" value="P:exocytosis"/>
    <property type="evidence" value="ECO:0007669"/>
    <property type="project" value="InterPro"/>
</dbReference>
<dbReference type="GO" id="GO:0030667">
    <property type="term" value="C:secretory granule membrane"/>
    <property type="evidence" value="ECO:0007669"/>
    <property type="project" value="InterPro"/>
</dbReference>
<dbReference type="PANTHER" id="PTHR17503:SF0">
    <property type="entry name" value="SYNCOLLIN"/>
    <property type="match status" value="1"/>
</dbReference>
<dbReference type="RefSeq" id="XP_012673795.1">
    <property type="nucleotide sequence ID" value="XM_012818341.2"/>
</dbReference>
<gene>
    <name evidence="3" type="primary">LOC105892108</name>
</gene>
<proteinExistence type="predicted"/>
<organism evidence="2 3">
    <name type="scientific">Clupea harengus</name>
    <name type="common">Atlantic herring</name>
    <dbReference type="NCBI Taxonomy" id="7950"/>
    <lineage>
        <taxon>Eukaryota</taxon>
        <taxon>Metazoa</taxon>
        <taxon>Chordata</taxon>
        <taxon>Craniata</taxon>
        <taxon>Vertebrata</taxon>
        <taxon>Euteleostomi</taxon>
        <taxon>Actinopterygii</taxon>
        <taxon>Neopterygii</taxon>
        <taxon>Teleostei</taxon>
        <taxon>Clupei</taxon>
        <taxon>Clupeiformes</taxon>
        <taxon>Clupeoidei</taxon>
        <taxon>Clupeidae</taxon>
        <taxon>Clupea</taxon>
    </lineage>
</organism>
<evidence type="ECO:0000313" key="2">
    <source>
        <dbReference type="Proteomes" id="UP000515152"/>
    </source>
</evidence>
<sequence length="132" mass="14609">MKTLIAVLLCTALCWDGLNAQCPDPATLTNVNGAKVCARMFEDSHYLYAHSCGGDSLDSFPGDDKPVITRRWNNRVSSIVVAQGCYLTVWDRIKKEGNKRKFRAGIQYRLKDLSNGLAGNWDNIISGYTCGC</sequence>
<name>A0A6P3VKS6_CLUHA</name>
<keyword evidence="1" id="KW-0732">Signal</keyword>
<feature type="signal peptide" evidence="1">
    <location>
        <begin position="1"/>
        <end position="20"/>
    </location>
</feature>
<evidence type="ECO:0000313" key="3">
    <source>
        <dbReference type="RefSeq" id="XP_012673795.1"/>
    </source>
</evidence>
<reference evidence="3" key="1">
    <citation type="submission" date="2025-08" db="UniProtKB">
        <authorList>
            <consortium name="RefSeq"/>
        </authorList>
    </citation>
    <scope>IDENTIFICATION</scope>
</reference>
<keyword evidence="2" id="KW-1185">Reference proteome</keyword>
<dbReference type="Gene3D" id="2.60.20.10">
    <property type="entry name" value="Crystallins"/>
    <property type="match status" value="1"/>
</dbReference>
<dbReference type="InterPro" id="IPR028137">
    <property type="entry name" value="Syncollin"/>
</dbReference>
<feature type="chain" id="PRO_5027685943" evidence="1">
    <location>
        <begin position="21"/>
        <end position="132"/>
    </location>
</feature>
<dbReference type="PANTHER" id="PTHR17503">
    <property type="entry name" value="SYNCOLLIN"/>
    <property type="match status" value="1"/>
</dbReference>
<dbReference type="KEGG" id="char:105892108"/>
<accession>A0A6P3VKS6</accession>
<protein>
    <submittedName>
        <fullName evidence="3">Syncollin-like</fullName>
    </submittedName>
</protein>
<dbReference type="Pfam" id="PF15138">
    <property type="entry name" value="Syncollin"/>
    <property type="match status" value="1"/>
</dbReference>